<sequence length="246" mass="28508">MEVKQISDSTLKITIQLDDLEARGMELSDFLMPQEKTEEFFYSILDELEMPEHFLHSGMLSFRVTPKPDKLDIFVTKSDIDQELDFQDLADMANVDDISHLSPDEFFKTLEKTLKDKSSSDEKAVAALELLENQLEQEIEDELDGSDSNRYVYFTLRFRDLPEAITFSKNVDYPVDTSELYKYSGAYYMTVLLDFLNETPRYASAIHSRILEHAEDTGVTRPYLQEHGYLMLQVDAIDQLKRIELA</sequence>
<dbReference type="InterPro" id="IPR008681">
    <property type="entry name" value="Neg-reg_MecA"/>
</dbReference>
<dbReference type="InterPro" id="IPR038471">
    <property type="entry name" value="MecA_C_sf"/>
</dbReference>
<evidence type="ECO:0000256" key="2">
    <source>
        <dbReference type="HAMAP-Rule" id="MF_01124"/>
    </source>
</evidence>
<comment type="domain">
    <text evidence="2">The N-terminal domain probably binds unfolded/aggregated proteins; the C-terminal domain interacts with ClpC.</text>
</comment>
<dbReference type="Pfam" id="PF05389">
    <property type="entry name" value="MecA"/>
    <property type="match status" value="1"/>
</dbReference>
<evidence type="ECO:0000256" key="1">
    <source>
        <dbReference type="ARBA" id="ARBA00005397"/>
    </source>
</evidence>
<dbReference type="RefSeq" id="WP_307122499.1">
    <property type="nucleotide sequence ID" value="NZ_JAUSTM010000024.1"/>
</dbReference>
<comment type="subunit">
    <text evidence="2">Homodimer.</text>
</comment>
<dbReference type="Proteomes" id="UP001223079">
    <property type="component" value="Unassembled WGS sequence"/>
</dbReference>
<dbReference type="HAMAP" id="MF_01124">
    <property type="entry name" value="MecA"/>
    <property type="match status" value="1"/>
</dbReference>
<dbReference type="PANTHER" id="PTHR39161:SF1">
    <property type="entry name" value="ADAPTER PROTEIN MECA 1"/>
    <property type="match status" value="1"/>
</dbReference>
<comment type="caution">
    <text evidence="3">The sequence shown here is derived from an EMBL/GenBank/DDBJ whole genome shotgun (WGS) entry which is preliminary data.</text>
</comment>
<reference evidence="3 4" key="1">
    <citation type="submission" date="2023-07" db="EMBL/GenBank/DDBJ databases">
        <title>Genomic Encyclopedia of Type Strains, Phase IV (KMG-IV): sequencing the most valuable type-strain genomes for metagenomic binning, comparative biology and taxonomic classification.</title>
        <authorList>
            <person name="Goeker M."/>
        </authorList>
    </citation>
    <scope>NUCLEOTIDE SEQUENCE [LARGE SCALE GENOMIC DNA]</scope>
    <source>
        <strain evidence="3 4">DSM 105143</strain>
    </source>
</reference>
<dbReference type="EMBL" id="JAUSTM010000024">
    <property type="protein sequence ID" value="MDQ0223349.1"/>
    <property type="molecule type" value="Genomic_DNA"/>
</dbReference>
<dbReference type="PANTHER" id="PTHR39161">
    <property type="entry name" value="ADAPTER PROTEIN MECA"/>
    <property type="match status" value="1"/>
</dbReference>
<name>A0ABT9YTM2_9STRE</name>
<evidence type="ECO:0000313" key="3">
    <source>
        <dbReference type="EMBL" id="MDQ0223349.1"/>
    </source>
</evidence>
<dbReference type="Gene3D" id="3.30.70.1950">
    <property type="match status" value="1"/>
</dbReference>
<protein>
    <recommendedName>
        <fullName evidence="2">Adapter protein MecA</fullName>
    </recommendedName>
</protein>
<proteinExistence type="inferred from homology"/>
<accession>A0ABT9YTM2</accession>
<comment type="function">
    <text evidence="2">Enables the recognition and targeting of unfolded and aggregated proteins to the ClpC protease or to other proteins involved in proteolysis.</text>
</comment>
<comment type="similarity">
    <text evidence="1 2">Belongs to the MecA family.</text>
</comment>
<evidence type="ECO:0000313" key="4">
    <source>
        <dbReference type="Proteomes" id="UP001223079"/>
    </source>
</evidence>
<gene>
    <name evidence="2" type="primary">mecA</name>
    <name evidence="3" type="ORF">J2S23_001924</name>
</gene>
<dbReference type="PIRSF" id="PIRSF029008">
    <property type="entry name" value="MecA"/>
    <property type="match status" value="1"/>
</dbReference>
<dbReference type="NCBIfam" id="NF002643">
    <property type="entry name" value="PRK02315.1-4"/>
    <property type="match status" value="1"/>
</dbReference>
<organism evidence="3 4">
    <name type="scientific">Streptococcus moroccensis</name>
    <dbReference type="NCBI Taxonomy" id="1451356"/>
    <lineage>
        <taxon>Bacteria</taxon>
        <taxon>Bacillati</taxon>
        <taxon>Bacillota</taxon>
        <taxon>Bacilli</taxon>
        <taxon>Lactobacillales</taxon>
        <taxon>Streptococcaceae</taxon>
        <taxon>Streptococcus</taxon>
    </lineage>
</organism>
<keyword evidence="4" id="KW-1185">Reference proteome</keyword>